<protein>
    <submittedName>
        <fullName evidence="1">Uncharacterized protein</fullName>
    </submittedName>
</protein>
<accession>A0A2X4TU78</accession>
<dbReference type="STRING" id="1219011.GCA_001895045_01859"/>
<dbReference type="EMBL" id="LS483468">
    <property type="protein sequence ID" value="SQI30383.1"/>
    <property type="molecule type" value="Genomic_DNA"/>
</dbReference>
<dbReference type="Proteomes" id="UP000249091">
    <property type="component" value="Chromosome 1"/>
</dbReference>
<evidence type="ECO:0000313" key="2">
    <source>
        <dbReference type="Proteomes" id="UP000249091"/>
    </source>
</evidence>
<sequence>MAKNEIPHEDLNLSHIGKYVRVDLKNTVTDHETLAAGVLTRITHHLDIGDDSAPVTRISVELAGTDVDFVLRDDCPVRIADTLKELFGNT</sequence>
<keyword evidence="2" id="KW-1185">Reference proteome</keyword>
<organism evidence="1 2">
    <name type="scientific">Rhodococcus coprophilus</name>
    <dbReference type="NCBI Taxonomy" id="38310"/>
    <lineage>
        <taxon>Bacteria</taxon>
        <taxon>Bacillati</taxon>
        <taxon>Actinomycetota</taxon>
        <taxon>Actinomycetes</taxon>
        <taxon>Mycobacteriales</taxon>
        <taxon>Nocardiaceae</taxon>
        <taxon>Rhodococcus</taxon>
    </lineage>
</organism>
<gene>
    <name evidence="1" type="ORF">NCTC10994_01538</name>
</gene>
<dbReference type="AlphaFoldDB" id="A0A2X4TU78"/>
<name>A0A2X4TU78_9NOCA</name>
<reference evidence="1 2" key="1">
    <citation type="submission" date="2018-06" db="EMBL/GenBank/DDBJ databases">
        <authorList>
            <consortium name="Pathogen Informatics"/>
            <person name="Doyle S."/>
        </authorList>
    </citation>
    <scope>NUCLEOTIDE SEQUENCE [LARGE SCALE GENOMIC DNA]</scope>
    <source>
        <strain evidence="1 2">NCTC10994</strain>
    </source>
</reference>
<dbReference type="KEGG" id="rcr:NCTC10994_01538"/>
<evidence type="ECO:0000313" key="1">
    <source>
        <dbReference type="EMBL" id="SQI30383.1"/>
    </source>
</evidence>
<dbReference type="RefSeq" id="WP_072699841.1">
    <property type="nucleotide sequence ID" value="NZ_JAFBBL010000001.1"/>
</dbReference>
<proteinExistence type="predicted"/>